<reference evidence="7 8" key="1">
    <citation type="submission" date="2018-11" db="EMBL/GenBank/DDBJ databases">
        <title>The draft genome sequence of Amphritea balenae JAMM 1525T.</title>
        <authorList>
            <person name="Fang Z."/>
            <person name="Zhang Y."/>
            <person name="Han X."/>
        </authorList>
    </citation>
    <scope>NUCLEOTIDE SEQUENCE [LARGE SCALE GENOMIC DNA]</scope>
    <source>
        <strain evidence="7 8">JAMM 1525</strain>
    </source>
</reference>
<evidence type="ECO:0000256" key="3">
    <source>
        <dbReference type="ARBA" id="ARBA00022989"/>
    </source>
</evidence>
<keyword evidence="4 5" id="KW-0472">Membrane</keyword>
<name>A0A3P1STR2_9GAMM</name>
<keyword evidence="2 5" id="KW-0812">Transmembrane</keyword>
<sequence length="234" mass="26047">MNSVVKVPRTDTIRTHETPEGIRLELRLAGLIVRACAWTIDMLIRFVLYGVISFIFTYFGGVGTAVMLIMFFLIEWFYPVIFEIHSGATPGKKAMGLVVIHDNGTPVSFSSSVIRNLLRAADFLPFMYAAGILSVLMSRDFQRLGDLAAGTLVVYRDKELERIKLPDAAIVRPSLELSVEEQSEIIRFAERCPQLSVERQAELATQLSYVTGKQGTAAVQELLGYAAWLTRGRG</sequence>
<evidence type="ECO:0000256" key="5">
    <source>
        <dbReference type="SAM" id="Phobius"/>
    </source>
</evidence>
<comment type="caution">
    <text evidence="7">The sequence shown here is derived from an EMBL/GenBank/DDBJ whole genome shotgun (WGS) entry which is preliminary data.</text>
</comment>
<comment type="subcellular location">
    <subcellularLocation>
        <location evidence="1">Membrane</location>
        <topology evidence="1">Multi-pass membrane protein</topology>
    </subcellularLocation>
</comment>
<evidence type="ECO:0000256" key="4">
    <source>
        <dbReference type="ARBA" id="ARBA00023136"/>
    </source>
</evidence>
<dbReference type="RefSeq" id="WP_124925122.1">
    <property type="nucleotide sequence ID" value="NZ_BMOH01000003.1"/>
</dbReference>
<evidence type="ECO:0000256" key="1">
    <source>
        <dbReference type="ARBA" id="ARBA00004141"/>
    </source>
</evidence>
<dbReference type="PANTHER" id="PTHR38480">
    <property type="entry name" value="SLR0254 PROTEIN"/>
    <property type="match status" value="1"/>
</dbReference>
<dbReference type="Proteomes" id="UP000267535">
    <property type="component" value="Unassembled WGS sequence"/>
</dbReference>
<evidence type="ECO:0000256" key="2">
    <source>
        <dbReference type="ARBA" id="ARBA00022692"/>
    </source>
</evidence>
<dbReference type="EMBL" id="RQXV01000002">
    <property type="protein sequence ID" value="RRD00541.1"/>
    <property type="molecule type" value="Genomic_DNA"/>
</dbReference>
<dbReference type="PANTHER" id="PTHR38480:SF1">
    <property type="entry name" value="SLR0254 PROTEIN"/>
    <property type="match status" value="1"/>
</dbReference>
<dbReference type="Pfam" id="PF06271">
    <property type="entry name" value="RDD"/>
    <property type="match status" value="1"/>
</dbReference>
<evidence type="ECO:0000259" key="6">
    <source>
        <dbReference type="Pfam" id="PF06271"/>
    </source>
</evidence>
<gene>
    <name evidence="7" type="ORF">EHS89_05485</name>
</gene>
<dbReference type="OrthoDB" id="9787732at2"/>
<protein>
    <submittedName>
        <fullName evidence="7">RDD family protein</fullName>
    </submittedName>
</protein>
<dbReference type="GO" id="GO:0016020">
    <property type="term" value="C:membrane"/>
    <property type="evidence" value="ECO:0007669"/>
    <property type="project" value="UniProtKB-SubCell"/>
</dbReference>
<evidence type="ECO:0000313" key="7">
    <source>
        <dbReference type="EMBL" id="RRD00541.1"/>
    </source>
</evidence>
<accession>A0A3P1STR2</accession>
<keyword evidence="8" id="KW-1185">Reference proteome</keyword>
<evidence type="ECO:0000313" key="8">
    <source>
        <dbReference type="Proteomes" id="UP000267535"/>
    </source>
</evidence>
<dbReference type="InterPro" id="IPR010432">
    <property type="entry name" value="RDD"/>
</dbReference>
<feature type="domain" description="RDD" evidence="6">
    <location>
        <begin position="29"/>
        <end position="150"/>
    </location>
</feature>
<organism evidence="7 8">
    <name type="scientific">Amphritea balenae</name>
    <dbReference type="NCBI Taxonomy" id="452629"/>
    <lineage>
        <taxon>Bacteria</taxon>
        <taxon>Pseudomonadati</taxon>
        <taxon>Pseudomonadota</taxon>
        <taxon>Gammaproteobacteria</taxon>
        <taxon>Oceanospirillales</taxon>
        <taxon>Oceanospirillaceae</taxon>
        <taxon>Amphritea</taxon>
    </lineage>
</organism>
<keyword evidence="3 5" id="KW-1133">Transmembrane helix</keyword>
<feature type="transmembrane region" description="Helical" evidence="5">
    <location>
        <begin position="46"/>
        <end position="74"/>
    </location>
</feature>
<proteinExistence type="predicted"/>
<dbReference type="AlphaFoldDB" id="A0A3P1STR2"/>